<organism evidence="1 2">
    <name type="scientific">Corynebacterium variabile (strain DSM 44702 / CIP 107183 / JCM 12073 / NCIMB 30131)</name>
    <name type="common">Corynebacterium mooreparkense</name>
    <dbReference type="NCBI Taxonomy" id="858619"/>
    <lineage>
        <taxon>Bacteria</taxon>
        <taxon>Bacillati</taxon>
        <taxon>Actinomycetota</taxon>
        <taxon>Actinomycetes</taxon>
        <taxon>Mycobacteriales</taxon>
        <taxon>Corynebacteriaceae</taxon>
        <taxon>Corynebacterium</taxon>
    </lineage>
</organism>
<dbReference type="HOGENOM" id="CLU_1632613_0_0_11"/>
<accession>G0HGQ0</accession>
<proteinExistence type="predicted"/>
<name>G0HGQ0_CORVD</name>
<dbReference type="EMBL" id="CP002917">
    <property type="protein sequence ID" value="AEK37657.1"/>
    <property type="molecule type" value="Genomic_DNA"/>
</dbReference>
<dbReference type="STRING" id="858619.CVAR_2312"/>
<dbReference type="KEGG" id="cva:CVAR_2312"/>
<reference evidence="1 2" key="1">
    <citation type="journal article" date="2011" name="BMC Genomics">
        <title>Complete genome sequence of Corynebacterium variabile DSM 44702 isolated from the surface of smear-ripened cheeses and insights into cheese ripening and flavor generation.</title>
        <authorList>
            <person name="Schroeder J."/>
            <person name="Maus I."/>
            <person name="Trost E."/>
            <person name="Tauch A."/>
        </authorList>
    </citation>
    <scope>NUCLEOTIDE SEQUENCE [LARGE SCALE GENOMIC DNA]</scope>
    <source>
        <strain evidence="2">DSM 44702 / JCM 12073 / NCIMB 30131</strain>
    </source>
</reference>
<dbReference type="AlphaFoldDB" id="G0HGQ0"/>
<dbReference type="RefSeq" id="WP_014010812.1">
    <property type="nucleotide sequence ID" value="NC_015859.1"/>
</dbReference>
<evidence type="ECO:0000313" key="2">
    <source>
        <dbReference type="Proteomes" id="UP000006659"/>
    </source>
</evidence>
<dbReference type="eggNOG" id="ENOG5031UHQ">
    <property type="taxonomic scope" value="Bacteria"/>
</dbReference>
<gene>
    <name evidence="1" type="ordered locus">CVAR_2312</name>
</gene>
<evidence type="ECO:0000313" key="1">
    <source>
        <dbReference type="EMBL" id="AEK37657.1"/>
    </source>
</evidence>
<sequence length="162" mass="17724">MKPEQAALFADGDLDDETGLFAVQGRTAGPPVTEPTMTKAEVREWLGVSNNDLKQATTRQTIRRVSPGRFLTASVTRHLPGVAVCNLAQTCAVLDRSPSWLRRELGRLGLVADPVGATYRVSRVSVNKVAVQLRRVDALREEKAAIRELDTLTDTVTREAKS</sequence>
<protein>
    <submittedName>
        <fullName evidence="1">Uncharacterized protein</fullName>
    </submittedName>
</protein>
<dbReference type="Proteomes" id="UP000006659">
    <property type="component" value="Chromosome"/>
</dbReference>